<dbReference type="PROSITE" id="PS50893">
    <property type="entry name" value="ABC_TRANSPORTER_2"/>
    <property type="match status" value="2"/>
</dbReference>
<evidence type="ECO:0000259" key="6">
    <source>
        <dbReference type="PROSITE" id="PS50893"/>
    </source>
</evidence>
<dbReference type="PROSITE" id="PS00211">
    <property type="entry name" value="ABC_TRANSPORTER_1"/>
    <property type="match status" value="2"/>
</dbReference>
<dbReference type="InterPro" id="IPR003439">
    <property type="entry name" value="ABC_transporter-like_ATP-bd"/>
</dbReference>
<dbReference type="InterPro" id="IPR003593">
    <property type="entry name" value="AAA+_ATPase"/>
</dbReference>
<sequence>MAAEATQTVLAVDRLCIDGFSDGNAFPIVQDVTFSLAEGEVLGLIGESGAGKSTIGLATIGILRPGCRVRSGTIKFAGQDIVNVPDRVSRKLRGEQIAYVAQSAAASFNPAQRLMDQVIESVVVHGKMSVLEARARAIDIFKQLQLPNADTFGNRFPHQVSGGQLQRAMIAMAIMSRPRLIVFDEPTTALDVTTQIEVIAAIKSLVATSRLTAIYITHDLALCAQIASRMLVLKDGRKVEEATTRQMLADPHEEYTRTLWSVRNLDKDANPTSASILDVRGLDASYGNIQVLKSVSTRLERGRTLAIVGESGSGKSTLARVVAGLHPPSGGDIRFNGDKLGPTFKHRSKETLRSIQMIFQSAENALNPRQTVRQLVGRQIERQRGLKGKELQDATLELLRKVEMGPKYLDRRPQQLSGGEKQRVAIARALAAEPSVIICDEITSALDQVIQHDILNLLNRLQSELKLSYIFITHDIAAVKAVADEVAVMQHGVVVEQGEKDQVLDNPRTPYTKLLLSSVPEMNPDWLDRLLSERAASRNANLHGTAA</sequence>
<dbReference type="AlphaFoldDB" id="A0A0L8BIK5"/>
<dbReference type="GO" id="GO:0005886">
    <property type="term" value="C:plasma membrane"/>
    <property type="evidence" value="ECO:0007669"/>
    <property type="project" value="UniProtKB-SubCell"/>
</dbReference>
<name>A0A0L8BIK5_ENSAD</name>
<evidence type="ECO:0000256" key="3">
    <source>
        <dbReference type="ARBA" id="ARBA00022448"/>
    </source>
</evidence>
<dbReference type="PANTHER" id="PTHR43776:SF7">
    <property type="entry name" value="D,D-DIPEPTIDE TRANSPORT ATP-BINDING PROTEIN DDPF-RELATED"/>
    <property type="match status" value="1"/>
</dbReference>
<keyword evidence="4" id="KW-0547">Nucleotide-binding</keyword>
<dbReference type="SUPFAM" id="SSF52540">
    <property type="entry name" value="P-loop containing nucleoside triphosphate hydrolases"/>
    <property type="match status" value="2"/>
</dbReference>
<dbReference type="InterPro" id="IPR013563">
    <property type="entry name" value="Oligopep_ABC_C"/>
</dbReference>
<evidence type="ECO:0000256" key="4">
    <source>
        <dbReference type="ARBA" id="ARBA00022741"/>
    </source>
</evidence>
<dbReference type="InterPro" id="IPR027417">
    <property type="entry name" value="P-loop_NTPase"/>
</dbReference>
<feature type="domain" description="ABC transporter" evidence="6">
    <location>
        <begin position="277"/>
        <end position="516"/>
    </location>
</feature>
<keyword evidence="5" id="KW-0067">ATP-binding</keyword>
<reference evidence="8" key="1">
    <citation type="submission" date="2015-07" db="EMBL/GenBank/DDBJ databases">
        <title>Whole genome sequence of an Ensifer adhaerens strain isolated from a cave pool in the Wind Cave National Park.</title>
        <authorList>
            <person name="Eng W.W.H."/>
            <person name="Gan H.M."/>
            <person name="Barton H.A."/>
            <person name="Savka M.A."/>
        </authorList>
    </citation>
    <scope>NUCLEOTIDE SEQUENCE [LARGE SCALE GENOMIC DNA]</scope>
    <source>
        <strain evidence="8">SD006</strain>
    </source>
</reference>
<dbReference type="FunFam" id="3.40.50.300:FF:002585">
    <property type="entry name" value="Glutathione import ATP-binding protein GsiA"/>
    <property type="match status" value="1"/>
</dbReference>
<dbReference type="EMBL" id="LGAP01000027">
    <property type="protein sequence ID" value="KOF14400.1"/>
    <property type="molecule type" value="Genomic_DNA"/>
</dbReference>
<comment type="caution">
    <text evidence="7">The sequence shown here is derived from an EMBL/GenBank/DDBJ whole genome shotgun (WGS) entry which is preliminary data.</text>
</comment>
<dbReference type="OrthoDB" id="9802264at2"/>
<evidence type="ECO:0000313" key="8">
    <source>
        <dbReference type="Proteomes" id="UP000037425"/>
    </source>
</evidence>
<protein>
    <submittedName>
        <fullName evidence="7">ABC transporter</fullName>
    </submittedName>
</protein>
<comment type="subcellular location">
    <subcellularLocation>
        <location evidence="1">Cell inner membrane</location>
        <topology evidence="1">Peripheral membrane protein</topology>
    </subcellularLocation>
</comment>
<comment type="similarity">
    <text evidence="2">Belongs to the ABC transporter superfamily.</text>
</comment>
<evidence type="ECO:0000313" key="7">
    <source>
        <dbReference type="EMBL" id="KOF14400.1"/>
    </source>
</evidence>
<dbReference type="CDD" id="cd03257">
    <property type="entry name" value="ABC_NikE_OppD_transporters"/>
    <property type="match status" value="2"/>
</dbReference>
<dbReference type="PATRIC" id="fig|106592.7.peg.4292"/>
<dbReference type="RefSeq" id="WP_053251997.1">
    <property type="nucleotide sequence ID" value="NZ_LGAP01000027.1"/>
</dbReference>
<dbReference type="GO" id="GO:0005524">
    <property type="term" value="F:ATP binding"/>
    <property type="evidence" value="ECO:0007669"/>
    <property type="project" value="UniProtKB-KW"/>
</dbReference>
<dbReference type="SMART" id="SM00382">
    <property type="entry name" value="AAA"/>
    <property type="match status" value="2"/>
</dbReference>
<dbReference type="Gene3D" id="3.40.50.300">
    <property type="entry name" value="P-loop containing nucleotide triphosphate hydrolases"/>
    <property type="match status" value="2"/>
</dbReference>
<dbReference type="Proteomes" id="UP000037425">
    <property type="component" value="Unassembled WGS sequence"/>
</dbReference>
<evidence type="ECO:0000256" key="2">
    <source>
        <dbReference type="ARBA" id="ARBA00005417"/>
    </source>
</evidence>
<dbReference type="InterPro" id="IPR050319">
    <property type="entry name" value="ABC_transp_ATP-bind"/>
</dbReference>
<dbReference type="PANTHER" id="PTHR43776">
    <property type="entry name" value="TRANSPORT ATP-BINDING PROTEIN"/>
    <property type="match status" value="1"/>
</dbReference>
<keyword evidence="3" id="KW-0813">Transport</keyword>
<evidence type="ECO:0000256" key="5">
    <source>
        <dbReference type="ARBA" id="ARBA00022840"/>
    </source>
</evidence>
<dbReference type="Pfam" id="PF00005">
    <property type="entry name" value="ABC_tran"/>
    <property type="match status" value="2"/>
</dbReference>
<proteinExistence type="inferred from homology"/>
<feature type="domain" description="ABC transporter" evidence="6">
    <location>
        <begin position="10"/>
        <end position="260"/>
    </location>
</feature>
<accession>A0A0L8BIK5</accession>
<dbReference type="InterPro" id="IPR017871">
    <property type="entry name" value="ABC_transporter-like_CS"/>
</dbReference>
<dbReference type="GO" id="GO:0015833">
    <property type="term" value="P:peptide transport"/>
    <property type="evidence" value="ECO:0007669"/>
    <property type="project" value="InterPro"/>
</dbReference>
<dbReference type="GO" id="GO:0016887">
    <property type="term" value="F:ATP hydrolysis activity"/>
    <property type="evidence" value="ECO:0007669"/>
    <property type="project" value="InterPro"/>
</dbReference>
<gene>
    <name evidence="7" type="ORF">AC244_27500</name>
</gene>
<evidence type="ECO:0000256" key="1">
    <source>
        <dbReference type="ARBA" id="ARBA00004417"/>
    </source>
</evidence>
<organism evidence="7 8">
    <name type="scientific">Ensifer adhaerens</name>
    <name type="common">Sinorhizobium morelense</name>
    <dbReference type="NCBI Taxonomy" id="106592"/>
    <lineage>
        <taxon>Bacteria</taxon>
        <taxon>Pseudomonadati</taxon>
        <taxon>Pseudomonadota</taxon>
        <taxon>Alphaproteobacteria</taxon>
        <taxon>Hyphomicrobiales</taxon>
        <taxon>Rhizobiaceae</taxon>
        <taxon>Sinorhizobium/Ensifer group</taxon>
        <taxon>Ensifer</taxon>
    </lineage>
</organism>
<dbReference type="GO" id="GO:0055085">
    <property type="term" value="P:transmembrane transport"/>
    <property type="evidence" value="ECO:0007669"/>
    <property type="project" value="UniProtKB-ARBA"/>
</dbReference>
<dbReference type="Pfam" id="PF08352">
    <property type="entry name" value="oligo_HPY"/>
    <property type="match status" value="1"/>
</dbReference>